<feature type="transmembrane region" description="Helical" evidence="1">
    <location>
        <begin position="305"/>
        <end position="322"/>
    </location>
</feature>
<comment type="caution">
    <text evidence="2">The sequence shown here is derived from an EMBL/GenBank/DDBJ whole genome shotgun (WGS) entry which is preliminary data.</text>
</comment>
<dbReference type="AlphaFoldDB" id="A0A2W2AAC3"/>
<protein>
    <recommendedName>
        <fullName evidence="4">Glycosyltransferase RgtA/B/C/D-like domain-containing protein</fullName>
    </recommendedName>
</protein>
<reference evidence="2 3" key="1">
    <citation type="submission" date="2018-06" db="EMBL/GenBank/DDBJ databases">
        <title>Mucibacter soli gen. nov., sp. nov., a new member of the family Chitinophagaceae producing mucin.</title>
        <authorList>
            <person name="Kim M.-K."/>
            <person name="Park S."/>
            <person name="Kim T.-S."/>
            <person name="Joung Y."/>
            <person name="Han J.-H."/>
            <person name="Kim S.B."/>
        </authorList>
    </citation>
    <scope>NUCLEOTIDE SEQUENCE [LARGE SCALE GENOMIC DNA]</scope>
    <source>
        <strain evidence="2 3">R1-15</strain>
    </source>
</reference>
<gene>
    <name evidence="2" type="ORF">DN068_13395</name>
</gene>
<evidence type="ECO:0000313" key="2">
    <source>
        <dbReference type="EMBL" id="PZF72345.1"/>
    </source>
</evidence>
<feature type="transmembrane region" description="Helical" evidence="1">
    <location>
        <begin position="329"/>
        <end position="347"/>
    </location>
</feature>
<evidence type="ECO:0008006" key="4">
    <source>
        <dbReference type="Google" id="ProtNLM"/>
    </source>
</evidence>
<dbReference type="RefSeq" id="WP_110999440.1">
    <property type="nucleotide sequence ID" value="NZ_QKTW01000018.1"/>
</dbReference>
<dbReference type="Proteomes" id="UP000248745">
    <property type="component" value="Unassembled WGS sequence"/>
</dbReference>
<feature type="transmembrane region" description="Helical" evidence="1">
    <location>
        <begin position="153"/>
        <end position="182"/>
    </location>
</feature>
<proteinExistence type="predicted"/>
<dbReference type="EMBL" id="QKTW01000018">
    <property type="protein sequence ID" value="PZF72345.1"/>
    <property type="molecule type" value="Genomic_DNA"/>
</dbReference>
<organism evidence="2 3">
    <name type="scientific">Taibaiella soli</name>
    <dbReference type="NCBI Taxonomy" id="1649169"/>
    <lineage>
        <taxon>Bacteria</taxon>
        <taxon>Pseudomonadati</taxon>
        <taxon>Bacteroidota</taxon>
        <taxon>Chitinophagia</taxon>
        <taxon>Chitinophagales</taxon>
        <taxon>Chitinophagaceae</taxon>
        <taxon>Taibaiella</taxon>
    </lineage>
</organism>
<feature type="transmembrane region" description="Helical" evidence="1">
    <location>
        <begin position="194"/>
        <end position="216"/>
    </location>
</feature>
<evidence type="ECO:0000313" key="3">
    <source>
        <dbReference type="Proteomes" id="UP000248745"/>
    </source>
</evidence>
<feature type="transmembrane region" description="Helical" evidence="1">
    <location>
        <begin position="250"/>
        <end position="267"/>
    </location>
</feature>
<keyword evidence="3" id="KW-1185">Reference proteome</keyword>
<keyword evidence="1" id="KW-0812">Transmembrane</keyword>
<sequence length="456" mass="52849">MIKKLYYFFCAFYLVVILLAIAFYKERCIFIDIAFHLFNIVKDGAFAIQNFRFGAALTQIYPLLLTKMKMPLDTIMMGYSIGFGIYYFLCYLACGFLFKNYKMGLVLLLSQLLFASHTFYWMQSELPQAISLCMVFFASLNGPVDKTKPLFQVWIFTCILVLAFFHPLLLFVFSFLIFFFLLQSNESLEQRKSLIAAGIFYLVILVIKKCFFGTAYDQHAMGNAAHSFKNIRHFFSIYATQFFLQNCIKIYYWIPVISIWIAVTYISQKKWKQLALFTGYMVGLLVLVNVSYPDNGTNAYYIENMYLPLGVFMAVPLLYDVLPTITPKYAAILLTAICITGTARIFATHTIYTARLNMERKILHQYQNEKTLMAAANVPADTMLTTWGTAFEFWLLSTTETNKTASIIIKESPDQLFWALGQPQTFFTNWELYKYDTLPKRYFKFEDTVAGYKLAQ</sequence>
<accession>A0A2W2AAC3</accession>
<evidence type="ECO:0000256" key="1">
    <source>
        <dbReference type="SAM" id="Phobius"/>
    </source>
</evidence>
<keyword evidence="1" id="KW-1133">Transmembrane helix</keyword>
<feature type="transmembrane region" description="Helical" evidence="1">
    <location>
        <begin position="6"/>
        <end position="24"/>
    </location>
</feature>
<feature type="transmembrane region" description="Helical" evidence="1">
    <location>
        <begin position="76"/>
        <end position="98"/>
    </location>
</feature>
<dbReference type="OrthoDB" id="860538at2"/>
<keyword evidence="1" id="KW-0472">Membrane</keyword>
<feature type="transmembrane region" description="Helical" evidence="1">
    <location>
        <begin position="274"/>
        <end position="293"/>
    </location>
</feature>
<feature type="transmembrane region" description="Helical" evidence="1">
    <location>
        <begin position="105"/>
        <end position="122"/>
    </location>
</feature>
<name>A0A2W2AAC3_9BACT</name>